<proteinExistence type="predicted"/>
<evidence type="ECO:0000313" key="2">
    <source>
        <dbReference type="Proteomes" id="UP000576082"/>
    </source>
</evidence>
<protein>
    <submittedName>
        <fullName evidence="1">Uncharacterized protein</fullName>
    </submittedName>
</protein>
<dbReference type="RefSeq" id="WP_169658566.1">
    <property type="nucleotide sequence ID" value="NZ_JABANE010000061.1"/>
</dbReference>
<dbReference type="AlphaFoldDB" id="A0A7X9RX47"/>
<dbReference type="EMBL" id="JABANE010000061">
    <property type="protein sequence ID" value="NME70326.1"/>
    <property type="molecule type" value="Genomic_DNA"/>
</dbReference>
<organism evidence="1 2">
    <name type="scientific">Flammeovirga aprica JL-4</name>
    <dbReference type="NCBI Taxonomy" id="694437"/>
    <lineage>
        <taxon>Bacteria</taxon>
        <taxon>Pseudomonadati</taxon>
        <taxon>Bacteroidota</taxon>
        <taxon>Cytophagia</taxon>
        <taxon>Cytophagales</taxon>
        <taxon>Flammeovirgaceae</taxon>
        <taxon>Flammeovirga</taxon>
    </lineage>
</organism>
<comment type="caution">
    <text evidence="1">The sequence shown here is derived from an EMBL/GenBank/DDBJ whole genome shotgun (WGS) entry which is preliminary data.</text>
</comment>
<name>A0A7X9RX47_9BACT</name>
<dbReference type="Proteomes" id="UP000576082">
    <property type="component" value="Unassembled WGS sequence"/>
</dbReference>
<accession>A0A7X9RX47</accession>
<reference evidence="1 2" key="1">
    <citation type="submission" date="2020-04" db="EMBL/GenBank/DDBJ databases">
        <title>Flammeovirga sp. SR4, a novel species isolated from seawater.</title>
        <authorList>
            <person name="Wang X."/>
        </authorList>
    </citation>
    <scope>NUCLEOTIDE SEQUENCE [LARGE SCALE GENOMIC DNA]</scope>
    <source>
        <strain evidence="1 2">ATCC 23126</strain>
    </source>
</reference>
<keyword evidence="2" id="KW-1185">Reference proteome</keyword>
<gene>
    <name evidence="1" type="ORF">HHU12_20285</name>
</gene>
<evidence type="ECO:0000313" key="1">
    <source>
        <dbReference type="EMBL" id="NME70326.1"/>
    </source>
</evidence>
<sequence>MITDKINSLFQFIDFLYSNIDAFNKYNSLIEEINRLSAEKKKLEPDVNYKERIEYNSLNEKLNIKYDLLQENTCLLIKQKAIELEVCSSFESPLYYFNGIEAEIDTLKEKFNENDLEDIFDYKQKYLFYRTHTHKSFLSLDFFFTELDELTKRLFDYFKEDKKINEYERFEQRTITVNSLEEGIEHLRKGDRITLPNSFIINPQSNWKKDNIQDFDSDEPEYLKFELLNNVSSNEKLLEYLKSKFTDSAKGKDLSILYKALQELELLNEDYYLTDEQRVSSFRSLCIGNQSTSLKSLSEGFRQQLEKAGDLKRKKEINELKEIIKDFI</sequence>